<evidence type="ECO:0000256" key="3">
    <source>
        <dbReference type="ARBA" id="ARBA00022490"/>
    </source>
</evidence>
<dbReference type="PANTHER" id="PTHR34773">
    <property type="entry name" value="FLAGELLAR SECRETION CHAPERONE FLIS"/>
    <property type="match status" value="1"/>
</dbReference>
<dbReference type="NCBIfam" id="TIGR00208">
    <property type="entry name" value="fliS"/>
    <property type="match status" value="1"/>
</dbReference>
<dbReference type="InterPro" id="IPR003713">
    <property type="entry name" value="FliS"/>
</dbReference>
<dbReference type="SUPFAM" id="SSF101116">
    <property type="entry name" value="Flagellar export chaperone FliS"/>
    <property type="match status" value="1"/>
</dbReference>
<dbReference type="Proteomes" id="UP001596527">
    <property type="component" value="Unassembled WGS sequence"/>
</dbReference>
<comment type="subcellular location">
    <subcellularLocation>
        <location evidence="1">Cytoplasm</location>
        <location evidence="1">Cytosol</location>
    </subcellularLocation>
</comment>
<feature type="region of interest" description="Disordered" evidence="6">
    <location>
        <begin position="123"/>
        <end position="145"/>
    </location>
</feature>
<keyword evidence="4" id="KW-1005">Bacterial flagellum biogenesis</keyword>
<organism evidence="7 8">
    <name type="scientific">Schaalia naturae</name>
    <dbReference type="NCBI Taxonomy" id="635203"/>
    <lineage>
        <taxon>Bacteria</taxon>
        <taxon>Bacillati</taxon>
        <taxon>Actinomycetota</taxon>
        <taxon>Actinomycetes</taxon>
        <taxon>Actinomycetales</taxon>
        <taxon>Actinomycetaceae</taxon>
        <taxon>Schaalia</taxon>
    </lineage>
</organism>
<dbReference type="PANTHER" id="PTHR34773:SF1">
    <property type="entry name" value="FLAGELLAR SECRETION CHAPERONE FLIS"/>
    <property type="match status" value="1"/>
</dbReference>
<keyword evidence="7" id="KW-0282">Flagellum</keyword>
<dbReference type="Gene3D" id="1.20.120.340">
    <property type="entry name" value="Flagellar protein FliS"/>
    <property type="match status" value="1"/>
</dbReference>
<reference evidence="8" key="1">
    <citation type="journal article" date="2019" name="Int. J. Syst. Evol. Microbiol.">
        <title>The Global Catalogue of Microorganisms (GCM) 10K type strain sequencing project: providing services to taxonomists for standard genome sequencing and annotation.</title>
        <authorList>
            <consortium name="The Broad Institute Genomics Platform"/>
            <consortium name="The Broad Institute Genome Sequencing Center for Infectious Disease"/>
            <person name="Wu L."/>
            <person name="Ma J."/>
        </authorList>
    </citation>
    <scope>NUCLEOTIDE SEQUENCE [LARGE SCALE GENOMIC DNA]</scope>
    <source>
        <strain evidence="8">CCUG 56698</strain>
    </source>
</reference>
<evidence type="ECO:0000256" key="4">
    <source>
        <dbReference type="ARBA" id="ARBA00022795"/>
    </source>
</evidence>
<dbReference type="RefSeq" id="WP_380974258.1">
    <property type="nucleotide sequence ID" value="NZ_JBHTEF010000001.1"/>
</dbReference>
<keyword evidence="5" id="KW-0143">Chaperone</keyword>
<dbReference type="Pfam" id="PF02561">
    <property type="entry name" value="FliS"/>
    <property type="match status" value="1"/>
</dbReference>
<protein>
    <submittedName>
        <fullName evidence="7">Flagellar export chaperone FliS</fullName>
    </submittedName>
</protein>
<dbReference type="EMBL" id="JBHTEF010000001">
    <property type="protein sequence ID" value="MFC7581198.1"/>
    <property type="molecule type" value="Genomic_DNA"/>
</dbReference>
<keyword evidence="7" id="KW-0966">Cell projection</keyword>
<dbReference type="CDD" id="cd16098">
    <property type="entry name" value="FliS"/>
    <property type="match status" value="1"/>
</dbReference>
<gene>
    <name evidence="7" type="primary">fliS</name>
    <name evidence="7" type="ORF">ACFQWG_08305</name>
</gene>
<comment type="caution">
    <text evidence="7">The sequence shown here is derived from an EMBL/GenBank/DDBJ whole genome shotgun (WGS) entry which is preliminary data.</text>
</comment>
<evidence type="ECO:0000256" key="2">
    <source>
        <dbReference type="ARBA" id="ARBA00008787"/>
    </source>
</evidence>
<evidence type="ECO:0000256" key="6">
    <source>
        <dbReference type="SAM" id="MobiDB-lite"/>
    </source>
</evidence>
<comment type="similarity">
    <text evidence="2">Belongs to the FliS family.</text>
</comment>
<proteinExistence type="inferred from homology"/>
<evidence type="ECO:0000313" key="8">
    <source>
        <dbReference type="Proteomes" id="UP001596527"/>
    </source>
</evidence>
<evidence type="ECO:0000313" key="7">
    <source>
        <dbReference type="EMBL" id="MFC7581198.1"/>
    </source>
</evidence>
<keyword evidence="7" id="KW-0969">Cilium</keyword>
<keyword evidence="8" id="KW-1185">Reference proteome</keyword>
<name>A0ABW2SP96_9ACTO</name>
<sequence>MNMARSLARMREESLATATPERMVVLLYDRLVVDIERAQAALGREAREEAGEALTHAQRIVDELRFSLDVSAWDGAAGLASLYDYLAVTLVRANVSGNPDLVRACREVAQPLRDTWHEAALEAAAPRPGGEQPPSAARAGDLGVA</sequence>
<evidence type="ECO:0000256" key="1">
    <source>
        <dbReference type="ARBA" id="ARBA00004514"/>
    </source>
</evidence>
<dbReference type="InterPro" id="IPR036584">
    <property type="entry name" value="FliS_sf"/>
</dbReference>
<evidence type="ECO:0000256" key="5">
    <source>
        <dbReference type="ARBA" id="ARBA00023186"/>
    </source>
</evidence>
<keyword evidence="3" id="KW-0963">Cytoplasm</keyword>
<accession>A0ABW2SP96</accession>